<gene>
    <name evidence="2" type="ORF">D2N39_10125</name>
</gene>
<keyword evidence="3" id="KW-1185">Reference proteome</keyword>
<dbReference type="EMBL" id="QXXQ01000004">
    <property type="protein sequence ID" value="RID92246.1"/>
    <property type="molecule type" value="Genomic_DNA"/>
</dbReference>
<evidence type="ECO:0000313" key="2">
    <source>
        <dbReference type="EMBL" id="RID92246.1"/>
    </source>
</evidence>
<organism evidence="2 3">
    <name type="scientific">Gemmobacter lutimaris</name>
    <dbReference type="NCBI Taxonomy" id="2306023"/>
    <lineage>
        <taxon>Bacteria</taxon>
        <taxon>Pseudomonadati</taxon>
        <taxon>Pseudomonadota</taxon>
        <taxon>Alphaproteobacteria</taxon>
        <taxon>Rhodobacterales</taxon>
        <taxon>Paracoccaceae</taxon>
        <taxon>Gemmobacter</taxon>
    </lineage>
</organism>
<evidence type="ECO:0000313" key="3">
    <source>
        <dbReference type="Proteomes" id="UP000266649"/>
    </source>
</evidence>
<sequence>MAEVVNLNRFRKAKARAEARDSADANAVKFGRSKAQKAREAADAERARAELDGKKRETDQD</sequence>
<protein>
    <submittedName>
        <fullName evidence="2">DUF4169 family protein</fullName>
    </submittedName>
</protein>
<dbReference type="Proteomes" id="UP000266649">
    <property type="component" value="Unassembled WGS sequence"/>
</dbReference>
<dbReference type="InterPro" id="IPR025227">
    <property type="entry name" value="DUF4169"/>
</dbReference>
<accession>A0A398BYE7</accession>
<name>A0A398BYE7_9RHOB</name>
<feature type="region of interest" description="Disordered" evidence="1">
    <location>
        <begin position="12"/>
        <end position="61"/>
    </location>
</feature>
<reference evidence="2 3" key="1">
    <citation type="submission" date="2018-09" db="EMBL/GenBank/DDBJ databases">
        <title>Gemmobacter lutimaris sp. nov., a marine bacterium isolated from tidal flat.</title>
        <authorList>
            <person name="Lee D.W."/>
            <person name="Yoo Y."/>
            <person name="Kim J.-J."/>
            <person name="Kim B.S."/>
        </authorList>
    </citation>
    <scope>NUCLEOTIDE SEQUENCE [LARGE SCALE GENOMIC DNA]</scope>
    <source>
        <strain evidence="2 3">YJ-T1-11</strain>
    </source>
</reference>
<dbReference type="AlphaFoldDB" id="A0A398BYE7"/>
<dbReference type="Pfam" id="PF13770">
    <property type="entry name" value="DUF4169"/>
    <property type="match status" value="1"/>
</dbReference>
<dbReference type="RefSeq" id="WP_119134702.1">
    <property type="nucleotide sequence ID" value="NZ_QXXQ01000004.1"/>
</dbReference>
<evidence type="ECO:0000256" key="1">
    <source>
        <dbReference type="SAM" id="MobiDB-lite"/>
    </source>
</evidence>
<proteinExistence type="predicted"/>
<comment type="caution">
    <text evidence="2">The sequence shown here is derived from an EMBL/GenBank/DDBJ whole genome shotgun (WGS) entry which is preliminary data.</text>
</comment>
<feature type="compositionally biased region" description="Basic and acidic residues" evidence="1">
    <location>
        <begin position="37"/>
        <end position="61"/>
    </location>
</feature>